<dbReference type="RefSeq" id="WP_311816135.1">
    <property type="nucleotide sequence ID" value="NZ_JARQAV010000003.1"/>
</dbReference>
<reference evidence="1 2" key="1">
    <citation type="submission" date="2023-03" db="EMBL/GenBank/DDBJ databases">
        <authorList>
            <person name="Shen W."/>
            <person name="Cai J."/>
        </authorList>
    </citation>
    <scope>NUCLEOTIDE SEQUENCE [LARGE SCALE GENOMIC DNA]</scope>
    <source>
        <strain evidence="1 2">Y59</strain>
    </source>
</reference>
<dbReference type="EMBL" id="JARQAZ010000011">
    <property type="protein sequence ID" value="MDT2771675.1"/>
    <property type="molecule type" value="Genomic_DNA"/>
</dbReference>
<gene>
    <name evidence="1" type="ORF">P7H46_12675</name>
</gene>
<sequence>MLDEAIEILKKQTNIETSKKDWSFESVTAEREELDPDIIDVNDCSLPDLVMTHLFLYVEPNSGEDYVVFFVMDTNSSRGLIRGLLVEGKLAWSEV</sequence>
<keyword evidence="2" id="KW-1185">Reference proteome</keyword>
<comment type="caution">
    <text evidence="1">The sequence shown here is derived from an EMBL/GenBank/DDBJ whole genome shotgun (WGS) entry which is preliminary data.</text>
</comment>
<name>A0ABU3FLR0_9ENTE</name>
<proteinExistence type="predicted"/>
<evidence type="ECO:0000313" key="2">
    <source>
        <dbReference type="Proteomes" id="UP001269061"/>
    </source>
</evidence>
<accession>A0ABU3FLR0</accession>
<protein>
    <submittedName>
        <fullName evidence="1">4'-phosphopantetheinyl transferase</fullName>
    </submittedName>
</protein>
<dbReference type="Proteomes" id="UP001269061">
    <property type="component" value="Unassembled WGS sequence"/>
</dbReference>
<dbReference type="GO" id="GO:0016740">
    <property type="term" value="F:transferase activity"/>
    <property type="evidence" value="ECO:0007669"/>
    <property type="project" value="UniProtKB-KW"/>
</dbReference>
<evidence type="ECO:0000313" key="1">
    <source>
        <dbReference type="EMBL" id="MDT2771675.1"/>
    </source>
</evidence>
<organism evidence="1 2">
    <name type="scientific">Enterococcus pseudoavium</name>
    <dbReference type="NCBI Taxonomy" id="44007"/>
    <lineage>
        <taxon>Bacteria</taxon>
        <taxon>Bacillati</taxon>
        <taxon>Bacillota</taxon>
        <taxon>Bacilli</taxon>
        <taxon>Lactobacillales</taxon>
        <taxon>Enterococcaceae</taxon>
        <taxon>Enterococcus</taxon>
    </lineage>
</organism>
<keyword evidence="1" id="KW-0808">Transferase</keyword>